<dbReference type="InterPro" id="IPR017978">
    <property type="entry name" value="GPCR_3_C"/>
</dbReference>
<keyword evidence="5" id="KW-0732">Signal</keyword>
<feature type="transmembrane region" description="Helical" evidence="12">
    <location>
        <begin position="626"/>
        <end position="645"/>
    </location>
</feature>
<dbReference type="InterPro" id="IPR017979">
    <property type="entry name" value="GPCR_3_CS"/>
</dbReference>
<dbReference type="Gene3D" id="2.10.50.30">
    <property type="entry name" value="GPCR, family 3, nine cysteines domain"/>
    <property type="match status" value="1"/>
</dbReference>
<keyword evidence="4 12" id="KW-0812">Transmembrane</keyword>
<evidence type="ECO:0000313" key="14">
    <source>
        <dbReference type="Ensembl" id="ENSACAP00000026812.1"/>
    </source>
</evidence>
<dbReference type="Pfam" id="PF07562">
    <property type="entry name" value="NCD3G"/>
    <property type="match status" value="1"/>
</dbReference>
<proteinExistence type="inferred from homology"/>
<protein>
    <recommendedName>
        <fullName evidence="13">G-protein coupled receptors family 3 profile domain-containing protein</fullName>
    </recommendedName>
</protein>
<evidence type="ECO:0000256" key="1">
    <source>
        <dbReference type="ARBA" id="ARBA00004651"/>
    </source>
</evidence>
<feature type="transmembrane region" description="Helical" evidence="12">
    <location>
        <begin position="697"/>
        <end position="718"/>
    </location>
</feature>
<dbReference type="InterPro" id="IPR011500">
    <property type="entry name" value="GPCR_3_9-Cys_dom"/>
</dbReference>
<dbReference type="InterPro" id="IPR001828">
    <property type="entry name" value="ANF_lig-bd_rcpt"/>
</dbReference>
<keyword evidence="11" id="KW-0807">Transducer</keyword>
<feature type="domain" description="G-protein coupled receptors family 3 profile" evidence="13">
    <location>
        <begin position="586"/>
        <end position="845"/>
    </location>
</feature>
<dbReference type="InterPro" id="IPR004073">
    <property type="entry name" value="GPCR_3_vmron_rcpt_2"/>
</dbReference>
<reference evidence="14" key="1">
    <citation type="submission" date="2009-12" db="EMBL/GenBank/DDBJ databases">
        <title>The Genome Sequence of Anolis carolinensis (Green Anole Lizard).</title>
        <authorList>
            <consortium name="The Genome Sequencing Platform"/>
            <person name="Di Palma F."/>
            <person name="Alfoldi J."/>
            <person name="Heiman D."/>
            <person name="Young S."/>
            <person name="Grabherr M."/>
            <person name="Johnson J."/>
            <person name="Lander E.S."/>
            <person name="Lindblad-Toh K."/>
        </authorList>
    </citation>
    <scope>NUCLEOTIDE SEQUENCE [LARGE SCALE GENOMIC DNA]</scope>
    <source>
        <strain evidence="14">JBL SC #1</strain>
    </source>
</reference>
<dbReference type="FunFam" id="3.40.50.2300:FF:000024">
    <property type="entry name" value="Vomeronasal 2, receptor 73"/>
    <property type="match status" value="1"/>
</dbReference>
<reference evidence="14" key="2">
    <citation type="submission" date="2025-08" db="UniProtKB">
        <authorList>
            <consortium name="Ensembl"/>
        </authorList>
    </citation>
    <scope>IDENTIFICATION</scope>
</reference>
<reference evidence="14" key="3">
    <citation type="submission" date="2025-09" db="UniProtKB">
        <authorList>
            <consortium name="Ensembl"/>
        </authorList>
    </citation>
    <scope>IDENTIFICATION</scope>
</reference>
<evidence type="ECO:0000256" key="11">
    <source>
        <dbReference type="ARBA" id="ARBA00023224"/>
    </source>
</evidence>
<dbReference type="SUPFAM" id="SSF53822">
    <property type="entry name" value="Periplasmic binding protein-like I"/>
    <property type="match status" value="1"/>
</dbReference>
<keyword evidence="6 12" id="KW-1133">Transmembrane helix</keyword>
<dbReference type="PROSITE" id="PS00981">
    <property type="entry name" value="G_PROTEIN_RECEP_F3_3"/>
    <property type="match status" value="1"/>
</dbReference>
<evidence type="ECO:0000256" key="5">
    <source>
        <dbReference type="ARBA" id="ARBA00022729"/>
    </source>
</evidence>
<dbReference type="PANTHER" id="PTHR24061">
    <property type="entry name" value="CALCIUM-SENSING RECEPTOR-RELATED"/>
    <property type="match status" value="1"/>
</dbReference>
<keyword evidence="15" id="KW-1185">Reference proteome</keyword>
<dbReference type="InterPro" id="IPR028082">
    <property type="entry name" value="Peripla_BP_I"/>
</dbReference>
<dbReference type="PRINTS" id="PR00248">
    <property type="entry name" value="GPCRMGR"/>
</dbReference>
<evidence type="ECO:0000313" key="15">
    <source>
        <dbReference type="Proteomes" id="UP000001646"/>
    </source>
</evidence>
<dbReference type="FunFam" id="2.10.50.30:FF:000002">
    <property type="entry name" value="Vomeronasal 2 receptor, h1"/>
    <property type="match status" value="1"/>
</dbReference>
<dbReference type="CDD" id="cd15283">
    <property type="entry name" value="7tmC_V2R_pheromone"/>
    <property type="match status" value="1"/>
</dbReference>
<evidence type="ECO:0000256" key="6">
    <source>
        <dbReference type="ARBA" id="ARBA00022989"/>
    </source>
</evidence>
<evidence type="ECO:0000256" key="12">
    <source>
        <dbReference type="SAM" id="Phobius"/>
    </source>
</evidence>
<dbReference type="Proteomes" id="UP000001646">
    <property type="component" value="Unplaced"/>
</dbReference>
<evidence type="ECO:0000256" key="3">
    <source>
        <dbReference type="ARBA" id="ARBA00022475"/>
    </source>
</evidence>
<dbReference type="PRINTS" id="PR01535">
    <property type="entry name" value="VOMERONASL2R"/>
</dbReference>
<dbReference type="Pfam" id="PF01094">
    <property type="entry name" value="ANF_receptor"/>
    <property type="match status" value="1"/>
</dbReference>
<dbReference type="GO" id="GO:0005886">
    <property type="term" value="C:plasma membrane"/>
    <property type="evidence" value="ECO:0000318"/>
    <property type="project" value="GO_Central"/>
</dbReference>
<evidence type="ECO:0000256" key="7">
    <source>
        <dbReference type="ARBA" id="ARBA00023040"/>
    </source>
</evidence>
<evidence type="ECO:0000256" key="9">
    <source>
        <dbReference type="ARBA" id="ARBA00023170"/>
    </source>
</evidence>
<name>A0A803SV22_ANOCA</name>
<dbReference type="InterPro" id="IPR000337">
    <property type="entry name" value="GPCR_3"/>
</dbReference>
<keyword evidence="10" id="KW-0325">Glycoprotein</keyword>
<evidence type="ECO:0000259" key="13">
    <source>
        <dbReference type="PROSITE" id="PS50259"/>
    </source>
</evidence>
<dbReference type="InParanoid" id="A0A803SV22"/>
<dbReference type="Ensembl" id="ENSACAT00000036683.1">
    <property type="protein sequence ID" value="ENSACAP00000026812.1"/>
    <property type="gene ID" value="ENSACAG00000039490.1"/>
</dbReference>
<comment type="similarity">
    <text evidence="2">Belongs to the G-protein coupled receptor 3 family.</text>
</comment>
<comment type="subcellular location">
    <subcellularLocation>
        <location evidence="1">Cell membrane</location>
        <topology evidence="1">Multi-pass membrane protein</topology>
    </subcellularLocation>
</comment>
<evidence type="ECO:0000256" key="10">
    <source>
        <dbReference type="ARBA" id="ARBA00023180"/>
    </source>
</evidence>
<dbReference type="Gene3D" id="3.40.50.2300">
    <property type="match status" value="3"/>
</dbReference>
<evidence type="ECO:0000256" key="2">
    <source>
        <dbReference type="ARBA" id="ARBA00007242"/>
    </source>
</evidence>
<keyword evidence="3" id="KW-1003">Cell membrane</keyword>
<dbReference type="Pfam" id="PF00003">
    <property type="entry name" value="7tm_3"/>
    <property type="match status" value="1"/>
</dbReference>
<feature type="transmembrane region" description="Helical" evidence="12">
    <location>
        <begin position="657"/>
        <end position="681"/>
    </location>
</feature>
<feature type="transmembrane region" description="Helical" evidence="12">
    <location>
        <begin position="586"/>
        <end position="605"/>
    </location>
</feature>
<dbReference type="InterPro" id="IPR038550">
    <property type="entry name" value="GPCR_3_9-Cys_sf"/>
</dbReference>
<dbReference type="GO" id="GO:0004930">
    <property type="term" value="F:G protein-coupled receptor activity"/>
    <property type="evidence" value="ECO:0000318"/>
    <property type="project" value="GO_Central"/>
</dbReference>
<feature type="transmembrane region" description="Helical" evidence="12">
    <location>
        <begin position="780"/>
        <end position="800"/>
    </location>
</feature>
<keyword evidence="8 12" id="KW-0472">Membrane</keyword>
<accession>A0A803SV22</accession>
<dbReference type="PANTHER" id="PTHR24061:SF599">
    <property type="entry name" value="G-PROTEIN COUPLED RECEPTORS FAMILY 3 PROFILE DOMAIN-CONTAINING PROTEIN"/>
    <property type="match status" value="1"/>
</dbReference>
<feature type="transmembrane region" description="Helical" evidence="12">
    <location>
        <begin position="745"/>
        <end position="768"/>
    </location>
</feature>
<organism evidence="14 15">
    <name type="scientific">Anolis carolinensis</name>
    <name type="common">Green anole</name>
    <name type="synonym">American chameleon</name>
    <dbReference type="NCBI Taxonomy" id="28377"/>
    <lineage>
        <taxon>Eukaryota</taxon>
        <taxon>Metazoa</taxon>
        <taxon>Chordata</taxon>
        <taxon>Craniata</taxon>
        <taxon>Vertebrata</taxon>
        <taxon>Euteleostomi</taxon>
        <taxon>Lepidosauria</taxon>
        <taxon>Squamata</taxon>
        <taxon>Bifurcata</taxon>
        <taxon>Unidentata</taxon>
        <taxon>Episquamata</taxon>
        <taxon>Toxicofera</taxon>
        <taxon>Iguania</taxon>
        <taxon>Dactyloidae</taxon>
        <taxon>Anolis</taxon>
    </lineage>
</organism>
<keyword evidence="9" id="KW-0675">Receptor</keyword>
<dbReference type="InterPro" id="IPR000068">
    <property type="entry name" value="GPCR_3_Ca_sens_rcpt-rel"/>
</dbReference>
<keyword evidence="7" id="KW-0297">G-protein coupled receptor</keyword>
<dbReference type="GeneTree" id="ENSGT00950000182788"/>
<dbReference type="PROSITE" id="PS50259">
    <property type="entry name" value="G_PROTEIN_RECEP_F3_4"/>
    <property type="match status" value="1"/>
</dbReference>
<sequence>MAGFPKSVLSPQIYSLSGSCLAGCYCFWIPIREQHYQDGKYYCILCYLVIMYHEFSFDLLCSMATKFYQHALALAFAVHEINQDPQILPNVTLGFHICDSYYDATMTYRSTLDLLFKSHQFSPNYKCDKQRNLIAVIGGLGAATSSHIAKLLDFYKIPQVGSDLEIFAQITNRDWRYLLLSISQMQCHELLKYCIPSFHCNLILNIGIVHLLQYFGWIWVGIFAVDNNSGQHFLQSLEPLLHENGICAAYTKRLPYIARLDKMEEHIEICYSIYKQLKNDIHVVIIYGESLTIAALRFILTLGGIENEKLYFKKVWIMTAQLDFMLTGLLRGWDLQIFHGAIAFAIHSEDTPNFSEFLKTINPHWNKGDRFIQVFWEQAFDCFFPESWEQTEVMGQCTGNEKLEDIFKPLFEMSMTGHSYSVYNAVHSVARALHDMCSSQSNYNRGKYTSHTNKRGNTVKMQTLQAWQVMFSEYIFFPQKIGKVDPNAPQGEQFTIDESMLVWHPGFKQVPPFSLCNERCRPGCRKKKKEDQPFCCYDCILCPDGEISNSTDMDDCFRCPEDHYPSNGRNTCIPKNITFLSYKDPLGISLSAIAVSFVLITILVLQIFIKHKDTPIVKANNRNLSYILLISLLLCFLSPFLFLGQPEEVRCLLRQPTFGILFSVAVSCVLAKTMIVSLAFLATKPGSWMNKWAGRRLPYSIAVSSCLIQASICIAWLATSPPFPDVDMHSAHEEIILQCNEGSVTMFYCVLSYMGFLALASFIVAFLVRKLPDRFNEAKFITFSMLAFCSVWISFVPTYLSATGKAMVAVEIFSILTSGASLLGCIFFPKCYIIVLRPGLNNRKHLLRQF</sequence>
<evidence type="ECO:0000256" key="4">
    <source>
        <dbReference type="ARBA" id="ARBA00022692"/>
    </source>
</evidence>
<dbReference type="AlphaFoldDB" id="A0A803SV22"/>
<evidence type="ECO:0000256" key="8">
    <source>
        <dbReference type="ARBA" id="ARBA00023136"/>
    </source>
</evidence>
<dbReference type="PROSITE" id="PS51257">
    <property type="entry name" value="PROKAR_LIPOPROTEIN"/>
    <property type="match status" value="1"/>
</dbReference>
<feature type="transmembrane region" description="Helical" evidence="12">
    <location>
        <begin position="812"/>
        <end position="835"/>
    </location>
</feature>